<feature type="compositionally biased region" description="Acidic residues" evidence="1">
    <location>
        <begin position="84"/>
        <end position="96"/>
    </location>
</feature>
<dbReference type="PANTHER" id="PTHR38887">
    <property type="entry name" value="CHROMOSOME 21, WHOLE GENOME SHOTGUN SEQUENCE"/>
    <property type="match status" value="1"/>
</dbReference>
<evidence type="ECO:0000313" key="2">
    <source>
        <dbReference type="EMBL" id="OJJ64891.1"/>
    </source>
</evidence>
<protein>
    <submittedName>
        <fullName evidence="2">Uncharacterized protein</fullName>
    </submittedName>
</protein>
<dbReference type="GeneID" id="63762008"/>
<keyword evidence="3" id="KW-1185">Reference proteome</keyword>
<accession>A0A1L9TZP4</accession>
<feature type="region of interest" description="Disordered" evidence="1">
    <location>
        <begin position="81"/>
        <end position="111"/>
    </location>
</feature>
<evidence type="ECO:0000313" key="3">
    <source>
        <dbReference type="Proteomes" id="UP000184356"/>
    </source>
</evidence>
<dbReference type="VEuPathDB" id="FungiDB:ASPSYDRAFT_39665"/>
<evidence type="ECO:0000256" key="1">
    <source>
        <dbReference type="SAM" id="MobiDB-lite"/>
    </source>
</evidence>
<dbReference type="PANTHER" id="PTHR38887:SF1">
    <property type="entry name" value="RAS MODIFICATION PROTEIN ERF4"/>
    <property type="match status" value="1"/>
</dbReference>
<dbReference type="EMBL" id="KV878582">
    <property type="protein sequence ID" value="OJJ64891.1"/>
    <property type="molecule type" value="Genomic_DNA"/>
</dbReference>
<feature type="compositionally biased region" description="Polar residues" evidence="1">
    <location>
        <begin position="45"/>
        <end position="58"/>
    </location>
</feature>
<feature type="compositionally biased region" description="Low complexity" evidence="1">
    <location>
        <begin position="30"/>
        <end position="44"/>
    </location>
</feature>
<dbReference type="Proteomes" id="UP000184356">
    <property type="component" value="Unassembled WGS sequence"/>
</dbReference>
<gene>
    <name evidence="2" type="ORF">ASPSYDRAFT_39665</name>
</gene>
<dbReference type="OrthoDB" id="3433125at2759"/>
<feature type="region of interest" description="Disordered" evidence="1">
    <location>
        <begin position="368"/>
        <end position="389"/>
    </location>
</feature>
<sequence>MVVVLEKMNMVVAASIGLVAESINRHKAQQQNVQQAQQAQQAQQTPQSTQYPVNNQTQDAHHSPEDDQWALDEIQDDVSRISSDSEDNDNDNDQEQGQDQKKKKKEKIRNPAHLADDFLKRYPPPAPGTTSNQLPLPLPLPVIIPQRRPGVRVRGFVRAYAPDLERCGIDQDTFMDFLVTFTRASRAPQWMGAFNLTAAAAFALPGHAMGAGVGFAIQVVNAIAMEMRGRVQANAFLQKLNEGFFQPRGLYCLVLSFDNTHEEAMTEEALAEKIATSSDPKSGVRKYTDKLRTNSGTTGPAEFPESAPLVFPVLDWMMKENPEQAEKQGRYLKFRKFVADYYDRRAQVEYAARNPTSPLAAAPQRGFTSKFADPNDATNKSPISLATGGAVPYNSQWRGETRNPRGRQRKIADKVLYMIIVNMPTNDDMNRAESIMATESEVELIPDNRNSAADAKD</sequence>
<name>A0A1L9TZP4_9EURO</name>
<dbReference type="AlphaFoldDB" id="A0A1L9TZP4"/>
<dbReference type="RefSeq" id="XP_040708697.1">
    <property type="nucleotide sequence ID" value="XM_040845935.1"/>
</dbReference>
<reference evidence="3" key="1">
    <citation type="journal article" date="2017" name="Genome Biol.">
        <title>Comparative genomics reveals high biological diversity and specific adaptations in the industrially and medically important fungal genus Aspergillus.</title>
        <authorList>
            <person name="de Vries R.P."/>
            <person name="Riley R."/>
            <person name="Wiebenga A."/>
            <person name="Aguilar-Osorio G."/>
            <person name="Amillis S."/>
            <person name="Uchima C.A."/>
            <person name="Anderluh G."/>
            <person name="Asadollahi M."/>
            <person name="Askin M."/>
            <person name="Barry K."/>
            <person name="Battaglia E."/>
            <person name="Bayram O."/>
            <person name="Benocci T."/>
            <person name="Braus-Stromeyer S.A."/>
            <person name="Caldana C."/>
            <person name="Canovas D."/>
            <person name="Cerqueira G.C."/>
            <person name="Chen F."/>
            <person name="Chen W."/>
            <person name="Choi C."/>
            <person name="Clum A."/>
            <person name="Dos Santos R.A."/>
            <person name="Damasio A.R."/>
            <person name="Diallinas G."/>
            <person name="Emri T."/>
            <person name="Fekete E."/>
            <person name="Flipphi M."/>
            <person name="Freyberg S."/>
            <person name="Gallo A."/>
            <person name="Gournas C."/>
            <person name="Habgood R."/>
            <person name="Hainaut M."/>
            <person name="Harispe M.L."/>
            <person name="Henrissat B."/>
            <person name="Hilden K.S."/>
            <person name="Hope R."/>
            <person name="Hossain A."/>
            <person name="Karabika E."/>
            <person name="Karaffa L."/>
            <person name="Karanyi Z."/>
            <person name="Krasevec N."/>
            <person name="Kuo A."/>
            <person name="Kusch H."/>
            <person name="LaButti K."/>
            <person name="Lagendijk E.L."/>
            <person name="Lapidus A."/>
            <person name="Levasseur A."/>
            <person name="Lindquist E."/>
            <person name="Lipzen A."/>
            <person name="Logrieco A.F."/>
            <person name="MacCabe A."/>
            <person name="Maekelae M.R."/>
            <person name="Malavazi I."/>
            <person name="Melin P."/>
            <person name="Meyer V."/>
            <person name="Mielnichuk N."/>
            <person name="Miskei M."/>
            <person name="Molnar A.P."/>
            <person name="Mule G."/>
            <person name="Ngan C.Y."/>
            <person name="Orejas M."/>
            <person name="Orosz E."/>
            <person name="Ouedraogo J.P."/>
            <person name="Overkamp K.M."/>
            <person name="Park H.-S."/>
            <person name="Perrone G."/>
            <person name="Piumi F."/>
            <person name="Punt P.J."/>
            <person name="Ram A.F."/>
            <person name="Ramon A."/>
            <person name="Rauscher S."/>
            <person name="Record E."/>
            <person name="Riano-Pachon D.M."/>
            <person name="Robert V."/>
            <person name="Roehrig J."/>
            <person name="Ruller R."/>
            <person name="Salamov A."/>
            <person name="Salih N.S."/>
            <person name="Samson R.A."/>
            <person name="Sandor E."/>
            <person name="Sanguinetti M."/>
            <person name="Schuetze T."/>
            <person name="Sepcic K."/>
            <person name="Shelest E."/>
            <person name="Sherlock G."/>
            <person name="Sophianopoulou V."/>
            <person name="Squina F.M."/>
            <person name="Sun H."/>
            <person name="Susca A."/>
            <person name="Todd R.B."/>
            <person name="Tsang A."/>
            <person name="Unkles S.E."/>
            <person name="van de Wiele N."/>
            <person name="van Rossen-Uffink D."/>
            <person name="Oliveira J.V."/>
            <person name="Vesth T.C."/>
            <person name="Visser J."/>
            <person name="Yu J.-H."/>
            <person name="Zhou M."/>
            <person name="Andersen M.R."/>
            <person name="Archer D.B."/>
            <person name="Baker S.E."/>
            <person name="Benoit I."/>
            <person name="Brakhage A.A."/>
            <person name="Braus G.H."/>
            <person name="Fischer R."/>
            <person name="Frisvad J.C."/>
            <person name="Goldman G.H."/>
            <person name="Houbraken J."/>
            <person name="Oakley B."/>
            <person name="Pocsi I."/>
            <person name="Scazzocchio C."/>
            <person name="Seiboth B."/>
            <person name="vanKuyk P.A."/>
            <person name="Wortman J."/>
            <person name="Dyer P.S."/>
            <person name="Grigoriev I.V."/>
        </authorList>
    </citation>
    <scope>NUCLEOTIDE SEQUENCE [LARGE SCALE GENOMIC DNA]</scope>
    <source>
        <strain evidence="3">CBS 593.65</strain>
    </source>
</reference>
<proteinExistence type="predicted"/>
<dbReference type="InterPro" id="IPR053221">
    <property type="entry name" value="Burnettramic_acid_biosynth"/>
</dbReference>
<feature type="region of interest" description="Disordered" evidence="1">
    <location>
        <begin position="30"/>
        <end position="66"/>
    </location>
</feature>
<organism evidence="2 3">
    <name type="scientific">Aspergillus sydowii CBS 593.65</name>
    <dbReference type="NCBI Taxonomy" id="1036612"/>
    <lineage>
        <taxon>Eukaryota</taxon>
        <taxon>Fungi</taxon>
        <taxon>Dikarya</taxon>
        <taxon>Ascomycota</taxon>
        <taxon>Pezizomycotina</taxon>
        <taxon>Eurotiomycetes</taxon>
        <taxon>Eurotiomycetidae</taxon>
        <taxon>Eurotiales</taxon>
        <taxon>Aspergillaceae</taxon>
        <taxon>Aspergillus</taxon>
        <taxon>Aspergillus subgen. Nidulantes</taxon>
    </lineage>
</organism>